<dbReference type="EMBL" id="KB456260">
    <property type="protein sequence ID" value="EMF17424.1"/>
    <property type="molecule type" value="Genomic_DNA"/>
</dbReference>
<feature type="compositionally biased region" description="Polar residues" evidence="1">
    <location>
        <begin position="951"/>
        <end position="964"/>
    </location>
</feature>
<evidence type="ECO:0000259" key="2">
    <source>
        <dbReference type="PROSITE" id="PS50030"/>
    </source>
</evidence>
<feature type="compositionally biased region" description="Basic and acidic residues" evidence="1">
    <location>
        <begin position="8"/>
        <end position="18"/>
    </location>
</feature>
<feature type="compositionally biased region" description="Basic and acidic residues" evidence="1">
    <location>
        <begin position="970"/>
        <end position="985"/>
    </location>
</feature>
<feature type="compositionally biased region" description="Pro residues" evidence="1">
    <location>
        <begin position="490"/>
        <end position="500"/>
    </location>
</feature>
<keyword evidence="4" id="KW-1185">Reference proteome</keyword>
<evidence type="ECO:0000256" key="1">
    <source>
        <dbReference type="SAM" id="MobiDB-lite"/>
    </source>
</evidence>
<organism evidence="3 4">
    <name type="scientific">Sphaerulina musiva (strain SO2202)</name>
    <name type="common">Poplar stem canker fungus</name>
    <name type="synonym">Septoria musiva</name>
    <dbReference type="NCBI Taxonomy" id="692275"/>
    <lineage>
        <taxon>Eukaryota</taxon>
        <taxon>Fungi</taxon>
        <taxon>Dikarya</taxon>
        <taxon>Ascomycota</taxon>
        <taxon>Pezizomycotina</taxon>
        <taxon>Dothideomycetes</taxon>
        <taxon>Dothideomycetidae</taxon>
        <taxon>Mycosphaerellales</taxon>
        <taxon>Mycosphaerellaceae</taxon>
        <taxon>Sphaerulina</taxon>
    </lineage>
</organism>
<dbReference type="GeneID" id="27900803"/>
<feature type="region of interest" description="Disordered" evidence="1">
    <location>
        <begin position="198"/>
        <end position="261"/>
    </location>
</feature>
<feature type="domain" description="UBA" evidence="2">
    <location>
        <begin position="1005"/>
        <end position="1049"/>
    </location>
</feature>
<feature type="region of interest" description="Disordered" evidence="1">
    <location>
        <begin position="381"/>
        <end position="456"/>
    </location>
</feature>
<dbReference type="OrthoDB" id="5376710at2759"/>
<feature type="region of interest" description="Disordered" evidence="1">
    <location>
        <begin position="1"/>
        <end position="20"/>
    </location>
</feature>
<name>N1QNM8_SPHMS</name>
<dbReference type="InterPro" id="IPR009060">
    <property type="entry name" value="UBA-like_sf"/>
</dbReference>
<feature type="region of interest" description="Disordered" evidence="1">
    <location>
        <begin position="487"/>
        <end position="506"/>
    </location>
</feature>
<feature type="compositionally biased region" description="Low complexity" evidence="1">
    <location>
        <begin position="161"/>
        <end position="178"/>
    </location>
</feature>
<dbReference type="Gene3D" id="1.10.8.10">
    <property type="entry name" value="DNA helicase RuvA subunit, C-terminal domain"/>
    <property type="match status" value="1"/>
</dbReference>
<feature type="region of interest" description="Disordered" evidence="1">
    <location>
        <begin position="150"/>
        <end position="178"/>
    </location>
</feature>
<dbReference type="STRING" id="692275.N1QNM8"/>
<proteinExistence type="predicted"/>
<dbReference type="eggNOG" id="ENOG502SFK0">
    <property type="taxonomic scope" value="Eukaryota"/>
</dbReference>
<feature type="region of interest" description="Disordered" evidence="1">
    <location>
        <begin position="903"/>
        <end position="989"/>
    </location>
</feature>
<feature type="compositionally biased region" description="Low complexity" evidence="1">
    <location>
        <begin position="910"/>
        <end position="937"/>
    </location>
</feature>
<feature type="compositionally biased region" description="Polar residues" evidence="1">
    <location>
        <begin position="299"/>
        <end position="314"/>
    </location>
</feature>
<gene>
    <name evidence="3" type="ORF">SEPMUDRAFT_146464</name>
</gene>
<reference evidence="3 4" key="1">
    <citation type="journal article" date="2012" name="PLoS Pathog.">
        <title>Diverse lifestyles and strategies of plant pathogenesis encoded in the genomes of eighteen Dothideomycetes fungi.</title>
        <authorList>
            <person name="Ohm R.A."/>
            <person name="Feau N."/>
            <person name="Henrissat B."/>
            <person name="Schoch C.L."/>
            <person name="Horwitz B.A."/>
            <person name="Barry K.W."/>
            <person name="Condon B.J."/>
            <person name="Copeland A.C."/>
            <person name="Dhillon B."/>
            <person name="Glaser F."/>
            <person name="Hesse C.N."/>
            <person name="Kosti I."/>
            <person name="LaButti K."/>
            <person name="Lindquist E.A."/>
            <person name="Lucas S."/>
            <person name="Salamov A.A."/>
            <person name="Bradshaw R.E."/>
            <person name="Ciuffetti L."/>
            <person name="Hamelin R.C."/>
            <person name="Kema G.H.J."/>
            <person name="Lawrence C."/>
            <person name="Scott J.A."/>
            <person name="Spatafora J.W."/>
            <person name="Turgeon B.G."/>
            <person name="de Wit P.J.G.M."/>
            <person name="Zhong S."/>
            <person name="Goodwin S.B."/>
            <person name="Grigoriev I.V."/>
        </authorList>
    </citation>
    <scope>NUCLEOTIDE SEQUENCE [LARGE SCALE GENOMIC DNA]</scope>
    <source>
        <strain evidence="3 4">SO2202</strain>
    </source>
</reference>
<feature type="compositionally biased region" description="Basic residues" evidence="1">
    <location>
        <begin position="408"/>
        <end position="419"/>
    </location>
</feature>
<dbReference type="InterPro" id="IPR015940">
    <property type="entry name" value="UBA"/>
</dbReference>
<dbReference type="Proteomes" id="UP000016931">
    <property type="component" value="Unassembled WGS sequence"/>
</dbReference>
<dbReference type="SUPFAM" id="SSF46934">
    <property type="entry name" value="UBA-like"/>
    <property type="match status" value="1"/>
</dbReference>
<dbReference type="AlphaFoldDB" id="N1QNM8"/>
<dbReference type="RefSeq" id="XP_016765545.1">
    <property type="nucleotide sequence ID" value="XM_016903666.1"/>
</dbReference>
<evidence type="ECO:0000313" key="4">
    <source>
        <dbReference type="Proteomes" id="UP000016931"/>
    </source>
</evidence>
<dbReference type="PROSITE" id="PS50030">
    <property type="entry name" value="UBA"/>
    <property type="match status" value="1"/>
</dbReference>
<evidence type="ECO:0000313" key="3">
    <source>
        <dbReference type="EMBL" id="EMF17424.1"/>
    </source>
</evidence>
<accession>N1QNM8</accession>
<protein>
    <recommendedName>
        <fullName evidence="2">UBA domain-containing protein</fullName>
    </recommendedName>
</protein>
<feature type="region of interest" description="Disordered" evidence="1">
    <location>
        <begin position="299"/>
        <end position="348"/>
    </location>
</feature>
<dbReference type="HOGENOM" id="CLU_277324_0_0_1"/>
<sequence length="1056" mass="116740">MPKPGDQQTHHLPSDIARRSTSIFSRRGASNDQEPKAPVVHVALMAISRPHIITQYSWSEKINGLVRSETTTCPPHNRKDARTSTSKRTVLNAVPPSYTTRTRTLDRHSLRHSDTEHRIGTWINGVAHFDQSPLHYGTNDVLLYEDPDSTISTPTAKPPLSVRIPGSARSSSSSLDPLSVYTNRPLAIEIAAPLDTARLHTPDPQSANHLRAGCHRSRPSQSSASSRARTDESSPYSRPSSVTSVDTKTTASPVQAGVLDDISPRSRLTNIDINKALPPTPVAAPSILVMEAEMVNSTRASSQSLRNTASQRKGTPSVPFPRRTMTELRHSQYAPTRRHTSSPTLSQAELELSTQLSAMSTQSSSWLWADDLLDEQQHMVKPPPIPKRHDSVREVMQPPLERAPTLPKRSRKRDWRARGQRGSQFVRDQSLPVPTRRRSESHLATLSNNASERPLLRRTASMSGTGAIRENLVPLVSQRVLFATAAPAPGAEPPSIPAPPRGDDVTDHIKCQSSSTEISSRDDDNDDVELSVPATSAEVVLLDILCALTSLRDLFNTAIINRGMYRVYKEHEMQLIKAVICNESAPAAELREWKHPDVPDIPDKLSSDASPVPQEHTPTSYVASYWRDLDVVHRLKSLIHDKCGTFVRPETTFALSTPTHPHAQRFDDALYRIWCFTFIFGSNKGREEDLTNQLNWLQGDSLDDYSLSATIVDFDMSNGFLAAPTHFALGNRGGLTPAQLYDMTEMWTCLGSLLHGYRGRVGQARDSGVFDHCDVVEGDIENEGRLLEEWLAYLLTLGPDVVLEMAVLASDNSASGFSLARQRGWTTWRPPVYNSSLCNFLKEPMAIIYSEQILAANHRPQDAQEREQKLLSRRRVASMAAEIRLRRQSSDYKRLPLIDMASERPMSIMSRSSTTRSSATATLHHPASSSSSSSSSSLPPPASAQGIGHSRSPTPCWTPPTHSISPILEDDNKPDLPLHNNEPRRNSHLPANPLLLHQFAPGANNTSDMAVHKLVSMGFPVTDAKKALKVTDDGESLRVDRAVEYLLRSQYSLSGI</sequence>
<feature type="compositionally biased region" description="Low complexity" evidence="1">
    <location>
        <begin position="219"/>
        <end position="245"/>
    </location>
</feature>
<feature type="compositionally biased region" description="Polar residues" evidence="1">
    <location>
        <begin position="442"/>
        <end position="451"/>
    </location>
</feature>